<dbReference type="Gene3D" id="3.30.2350.10">
    <property type="entry name" value="Pseudouridine synthase"/>
    <property type="match status" value="1"/>
</dbReference>
<proteinExistence type="inferred from homology"/>
<comment type="caution">
    <text evidence="5">The sequence shown here is derived from an EMBL/GenBank/DDBJ whole genome shotgun (WGS) entry which is preliminary data.</text>
</comment>
<evidence type="ECO:0000256" key="1">
    <source>
        <dbReference type="ARBA" id="ARBA00010876"/>
    </source>
</evidence>
<comment type="similarity">
    <text evidence="1">Belongs to the pseudouridine synthase RluA family.</text>
</comment>
<evidence type="ECO:0000259" key="4">
    <source>
        <dbReference type="Pfam" id="PF00849"/>
    </source>
</evidence>
<accession>A0A9N9HL36</accession>
<dbReference type="PANTHER" id="PTHR21600">
    <property type="entry name" value="MITOCHONDRIAL RNA PSEUDOURIDINE SYNTHASE"/>
    <property type="match status" value="1"/>
</dbReference>
<dbReference type="InterPro" id="IPR050188">
    <property type="entry name" value="RluA_PseudoU_synthase"/>
</dbReference>
<sequence length="294" mass="34356">MLNFTIRQEESDQTLISFLKRRFKTTPLSLIYKLFSTKKIKVNGENIRYYHHRLKAGEQIVIHDNYLKTAVAKTTIFPLSQSKVYFEITYEDPNILIVVKEHGITMLNLDNDVRHYLAEKDPTEYRRQIENFFVLTAVHRLDKLTQGLVIYPKNPMVKKILYKAISDKNKITKKYLAFCEKLSRSDLPNYISGYLEKNDSEHKMQFSLNPTTSQVKFCAILSYFGYPIVGDKKYGSSVVMNNKIGLLAYQLEFHNLPSPLAYLNNRIFAIPEGEIGYQTKIYKPWGIEEKSKKR</sequence>
<dbReference type="GO" id="GO:0009982">
    <property type="term" value="F:pseudouridine synthase activity"/>
    <property type="evidence" value="ECO:0007669"/>
    <property type="project" value="InterPro"/>
</dbReference>
<dbReference type="PANTHER" id="PTHR21600:SF87">
    <property type="entry name" value="RNA PSEUDOURIDYLATE SYNTHASE DOMAIN-CONTAINING PROTEIN 1"/>
    <property type="match status" value="1"/>
</dbReference>
<dbReference type="GO" id="GO:0000455">
    <property type="term" value="P:enzyme-directed rRNA pseudouridine synthesis"/>
    <property type="evidence" value="ECO:0007669"/>
    <property type="project" value="TreeGrafter"/>
</dbReference>
<dbReference type="PROSITE" id="PS50889">
    <property type="entry name" value="S4"/>
    <property type="match status" value="1"/>
</dbReference>
<name>A0A9N9HL36_9GLOM</name>
<dbReference type="Pfam" id="PF00849">
    <property type="entry name" value="PseudoU_synth_2"/>
    <property type="match status" value="1"/>
</dbReference>
<dbReference type="Gene3D" id="3.10.290.10">
    <property type="entry name" value="RNA-binding S4 domain"/>
    <property type="match status" value="1"/>
</dbReference>
<keyword evidence="6" id="KW-1185">Reference proteome</keyword>
<dbReference type="OrthoDB" id="424794at2759"/>
<keyword evidence="3" id="KW-0694">RNA-binding</keyword>
<feature type="non-terminal residue" evidence="5">
    <location>
        <position position="1"/>
    </location>
</feature>
<organism evidence="5 6">
    <name type="scientific">Racocetra fulgida</name>
    <dbReference type="NCBI Taxonomy" id="60492"/>
    <lineage>
        <taxon>Eukaryota</taxon>
        <taxon>Fungi</taxon>
        <taxon>Fungi incertae sedis</taxon>
        <taxon>Mucoromycota</taxon>
        <taxon>Glomeromycotina</taxon>
        <taxon>Glomeromycetes</taxon>
        <taxon>Diversisporales</taxon>
        <taxon>Gigasporaceae</taxon>
        <taxon>Racocetra</taxon>
    </lineage>
</organism>
<evidence type="ECO:0000256" key="3">
    <source>
        <dbReference type="PROSITE-ProRule" id="PRU00182"/>
    </source>
</evidence>
<feature type="domain" description="Pseudouridine synthase RsuA/RluA-like" evidence="4">
    <location>
        <begin position="95"/>
        <end position="209"/>
    </location>
</feature>
<evidence type="ECO:0000256" key="2">
    <source>
        <dbReference type="ARBA" id="ARBA00023235"/>
    </source>
</evidence>
<dbReference type="AlphaFoldDB" id="A0A9N9HL36"/>
<evidence type="ECO:0000313" key="6">
    <source>
        <dbReference type="Proteomes" id="UP000789396"/>
    </source>
</evidence>
<dbReference type="Proteomes" id="UP000789396">
    <property type="component" value="Unassembled WGS sequence"/>
</dbReference>
<gene>
    <name evidence="5" type="ORF">RFULGI_LOCUS9776</name>
</gene>
<keyword evidence="2" id="KW-0413">Isomerase</keyword>
<dbReference type="InterPro" id="IPR020103">
    <property type="entry name" value="PsdUridine_synth_cat_dom_sf"/>
</dbReference>
<reference evidence="5" key="1">
    <citation type="submission" date="2021-06" db="EMBL/GenBank/DDBJ databases">
        <authorList>
            <person name="Kallberg Y."/>
            <person name="Tangrot J."/>
            <person name="Rosling A."/>
        </authorList>
    </citation>
    <scope>NUCLEOTIDE SEQUENCE</scope>
    <source>
        <strain evidence="5">IN212</strain>
    </source>
</reference>
<dbReference type="GO" id="GO:0003723">
    <property type="term" value="F:RNA binding"/>
    <property type="evidence" value="ECO:0007669"/>
    <property type="project" value="UniProtKB-KW"/>
</dbReference>
<dbReference type="EMBL" id="CAJVPZ010018151">
    <property type="protein sequence ID" value="CAG8684941.1"/>
    <property type="molecule type" value="Genomic_DNA"/>
</dbReference>
<dbReference type="InterPro" id="IPR006145">
    <property type="entry name" value="PsdUridine_synth_RsuA/RluA"/>
</dbReference>
<dbReference type="SUPFAM" id="SSF55120">
    <property type="entry name" value="Pseudouridine synthase"/>
    <property type="match status" value="1"/>
</dbReference>
<protein>
    <submittedName>
        <fullName evidence="5">5333_t:CDS:1</fullName>
    </submittedName>
</protein>
<evidence type="ECO:0000313" key="5">
    <source>
        <dbReference type="EMBL" id="CAG8684941.1"/>
    </source>
</evidence>
<dbReference type="InterPro" id="IPR036986">
    <property type="entry name" value="S4_RNA-bd_sf"/>
</dbReference>